<dbReference type="NCBIfam" id="NF041642">
    <property type="entry name" value="RAxF_45"/>
    <property type="match status" value="1"/>
</dbReference>
<gene>
    <name evidence="1" type="ORF">ACFQ2J_08875</name>
</gene>
<evidence type="ECO:0000313" key="1">
    <source>
        <dbReference type="EMBL" id="MFD1019307.1"/>
    </source>
</evidence>
<reference evidence="2" key="1">
    <citation type="journal article" date="2019" name="Int. J. Syst. Evol. Microbiol.">
        <title>The Global Catalogue of Microorganisms (GCM) 10K type strain sequencing project: providing services to taxonomists for standard genome sequencing and annotation.</title>
        <authorList>
            <consortium name="The Broad Institute Genomics Platform"/>
            <consortium name="The Broad Institute Genome Sequencing Center for Infectious Disease"/>
            <person name="Wu L."/>
            <person name="Ma J."/>
        </authorList>
    </citation>
    <scope>NUCLEOTIDE SEQUENCE [LARGE SCALE GENOMIC DNA]</scope>
    <source>
        <strain evidence="2">CCUG 56607</strain>
    </source>
</reference>
<keyword evidence="2" id="KW-1185">Reference proteome</keyword>
<organism evidence="1 2">
    <name type="scientific">Thalassobacillus hwangdonensis</name>
    <dbReference type="NCBI Taxonomy" id="546108"/>
    <lineage>
        <taxon>Bacteria</taxon>
        <taxon>Bacillati</taxon>
        <taxon>Bacillota</taxon>
        <taxon>Bacilli</taxon>
        <taxon>Bacillales</taxon>
        <taxon>Bacillaceae</taxon>
        <taxon>Thalassobacillus</taxon>
    </lineage>
</organism>
<dbReference type="InterPro" id="IPR048146">
    <property type="entry name" value="RAxF_45-like"/>
</dbReference>
<dbReference type="Proteomes" id="UP001596990">
    <property type="component" value="Unassembled WGS sequence"/>
</dbReference>
<dbReference type="RefSeq" id="WP_386058934.1">
    <property type="nucleotide sequence ID" value="NZ_JBHTKL010000002.1"/>
</dbReference>
<protein>
    <submittedName>
        <fullName evidence="1">RAxF-45 family protein</fullName>
    </submittedName>
</protein>
<comment type="caution">
    <text evidence="1">The sequence shown here is derived from an EMBL/GenBank/DDBJ whole genome shotgun (WGS) entry which is preliminary data.</text>
</comment>
<accession>A0ABW3L0J4</accession>
<evidence type="ECO:0000313" key="2">
    <source>
        <dbReference type="Proteomes" id="UP001596990"/>
    </source>
</evidence>
<dbReference type="EMBL" id="JBHTKL010000002">
    <property type="protein sequence ID" value="MFD1019307.1"/>
    <property type="molecule type" value="Genomic_DNA"/>
</dbReference>
<proteinExistence type="predicted"/>
<sequence length="35" mass="4059">MLFNTCDNDRHLLHINRAIIHDLTADGRSLSFFNS</sequence>
<name>A0ABW3L0J4_9BACI</name>